<dbReference type="STRING" id="27334.A0A0A2I1C3"/>
<dbReference type="EMBL" id="JQFZ01000288">
    <property type="protein sequence ID" value="KGO51348.1"/>
    <property type="molecule type" value="Genomic_DNA"/>
</dbReference>
<comment type="caution">
    <text evidence="3">The sequence shown here is derived from an EMBL/GenBank/DDBJ whole genome shotgun (WGS) entry which is preliminary data.</text>
</comment>
<keyword evidence="2" id="KW-0812">Transmembrane</keyword>
<feature type="compositionally biased region" description="Basic and acidic residues" evidence="1">
    <location>
        <begin position="66"/>
        <end position="75"/>
    </location>
</feature>
<protein>
    <submittedName>
        <fullName evidence="3">Uncharacterized protein</fullName>
    </submittedName>
</protein>
<sequence>MESSDHAERTERPRSDSVSSVHSHDHFIERLFIESENNLSRDVLPLRPLIEPIPDLTPESAAESVEGQKEEKKPTENISSTSTSTWFVLEGLAIVLSLLLLIAIIVTLSQFDGHPQPAWKYVSLNSVISWLSTISKACVLFVISEALGQLKWVWFTQKTQSLPDLGTFDRASRGLHFAVLGSLAVILALAFDPFTQNLVHYYSKLVTDVSQIATVSSSVLYNVIGLTIHSGAVWYVDPVFKANVYSSLLNNDKTKPWSIPQYTCSTGNCTWDPIATLELTSSCANITDHLKFVCYNDKEFIAGYGGPNCSVNLPGSPTSASFVFNKSDGYPVTVAAVKSTQAIVYKNPYHFATQMIAPDGLLLEGPFLPGKTKWQALECALIPTVRSVRTTVTNGTYHEESLATWTNITFQYEPSGPGYYLYPPWGPDMGMEHNQSFVLSSLSFVAMGWFFNSIFGGRAKLSSRFGVTFTSSADSYAGADIIEAIAYANITGCTANTAEKLQCVVENVAAAASKTFRDSVAPGYEPGNGTIVGQAKSSMTYVAVHWQWIALPAVVWLLGLATLIGTIWKTRRGSVPQWKNDLIPLLFLYKNEQDEGVPGERTDSLKVRLYKSDDRMVLGE</sequence>
<evidence type="ECO:0000256" key="1">
    <source>
        <dbReference type="SAM" id="MobiDB-lite"/>
    </source>
</evidence>
<dbReference type="PANTHER" id="PTHR35394">
    <property type="entry name" value="DUF3176 DOMAIN-CONTAINING PROTEIN"/>
    <property type="match status" value="1"/>
</dbReference>
<feature type="transmembrane region" description="Helical" evidence="2">
    <location>
        <begin position="128"/>
        <end position="153"/>
    </location>
</feature>
<evidence type="ECO:0000256" key="2">
    <source>
        <dbReference type="SAM" id="Phobius"/>
    </source>
</evidence>
<dbReference type="InterPro" id="IPR021514">
    <property type="entry name" value="DUF3176"/>
</dbReference>
<dbReference type="GeneID" id="27673611"/>
<dbReference type="VEuPathDB" id="FungiDB:PEXP_007870"/>
<keyword evidence="4" id="KW-1185">Reference proteome</keyword>
<feature type="region of interest" description="Disordered" evidence="1">
    <location>
        <begin position="57"/>
        <end position="78"/>
    </location>
</feature>
<accession>A0A0A2I1C3</accession>
<dbReference type="PhylomeDB" id="A0A0A2I1C3"/>
<dbReference type="AlphaFoldDB" id="A0A0A2I1C3"/>
<keyword evidence="2" id="KW-0472">Membrane</keyword>
<dbReference type="HOGENOM" id="CLU_015092_4_2_1"/>
<name>A0A0A2I1C3_PENEN</name>
<keyword evidence="2" id="KW-1133">Transmembrane helix</keyword>
<organism evidence="3 4">
    <name type="scientific">Penicillium expansum</name>
    <name type="common">Blue mold rot fungus</name>
    <dbReference type="NCBI Taxonomy" id="27334"/>
    <lineage>
        <taxon>Eukaryota</taxon>
        <taxon>Fungi</taxon>
        <taxon>Dikarya</taxon>
        <taxon>Ascomycota</taxon>
        <taxon>Pezizomycotina</taxon>
        <taxon>Eurotiomycetes</taxon>
        <taxon>Eurotiomycetidae</taxon>
        <taxon>Eurotiales</taxon>
        <taxon>Aspergillaceae</taxon>
        <taxon>Penicillium</taxon>
    </lineage>
</organism>
<feature type="transmembrane region" description="Helical" evidence="2">
    <location>
        <begin position="86"/>
        <end position="108"/>
    </location>
</feature>
<reference evidence="3 4" key="1">
    <citation type="journal article" date="2015" name="Mol. Plant Microbe Interact.">
        <title>Genome, transcriptome, and functional analyses of Penicillium expansum provide new insights into secondary metabolism and pathogenicity.</title>
        <authorList>
            <person name="Ballester A.R."/>
            <person name="Marcet-Houben M."/>
            <person name="Levin E."/>
            <person name="Sela N."/>
            <person name="Selma-Lazaro C."/>
            <person name="Carmona L."/>
            <person name="Wisniewski M."/>
            <person name="Droby S."/>
            <person name="Gonzalez-Candelas L."/>
            <person name="Gabaldon T."/>
        </authorList>
    </citation>
    <scope>NUCLEOTIDE SEQUENCE [LARGE SCALE GENOMIC DNA]</scope>
    <source>
        <strain evidence="3 4">MD-8</strain>
    </source>
</reference>
<evidence type="ECO:0000313" key="3">
    <source>
        <dbReference type="EMBL" id="KGO51348.1"/>
    </source>
</evidence>
<feature type="transmembrane region" description="Helical" evidence="2">
    <location>
        <begin position="211"/>
        <end position="236"/>
    </location>
</feature>
<dbReference type="RefSeq" id="XP_016594301.1">
    <property type="nucleotide sequence ID" value="XM_016738192.1"/>
</dbReference>
<feature type="transmembrane region" description="Helical" evidence="2">
    <location>
        <begin position="546"/>
        <end position="568"/>
    </location>
</feature>
<gene>
    <name evidence="3" type="ORF">PEX2_009150</name>
</gene>
<dbReference type="Proteomes" id="UP000030143">
    <property type="component" value="Unassembled WGS sequence"/>
</dbReference>
<dbReference type="PANTHER" id="PTHR35394:SF5">
    <property type="entry name" value="DUF3176 DOMAIN-CONTAINING PROTEIN"/>
    <property type="match status" value="1"/>
</dbReference>
<feature type="region of interest" description="Disordered" evidence="1">
    <location>
        <begin position="1"/>
        <end position="23"/>
    </location>
</feature>
<feature type="transmembrane region" description="Helical" evidence="2">
    <location>
        <begin position="437"/>
        <end position="455"/>
    </location>
</feature>
<dbReference type="Pfam" id="PF11374">
    <property type="entry name" value="DUF3176"/>
    <property type="match status" value="1"/>
</dbReference>
<dbReference type="OrthoDB" id="5242705at2759"/>
<feature type="transmembrane region" description="Helical" evidence="2">
    <location>
        <begin position="174"/>
        <end position="191"/>
    </location>
</feature>
<proteinExistence type="predicted"/>
<feature type="compositionally biased region" description="Basic and acidic residues" evidence="1">
    <location>
        <begin position="1"/>
        <end position="15"/>
    </location>
</feature>
<evidence type="ECO:0000313" key="4">
    <source>
        <dbReference type="Proteomes" id="UP000030143"/>
    </source>
</evidence>